<proteinExistence type="inferred from homology"/>
<dbReference type="GO" id="GO:0005524">
    <property type="term" value="F:ATP binding"/>
    <property type="evidence" value="ECO:0007669"/>
    <property type="project" value="UniProtKB-KW"/>
</dbReference>
<evidence type="ECO:0000256" key="7">
    <source>
        <dbReference type="ARBA" id="ARBA00023146"/>
    </source>
</evidence>
<dbReference type="InterPro" id="IPR002307">
    <property type="entry name" value="Tyr-tRNA-ligase"/>
</dbReference>
<comment type="similarity">
    <text evidence="10">Belongs to the class-I aminoacyl-tRNA synthetase family.</text>
</comment>
<keyword evidence="6 10" id="KW-0648">Protein biosynthesis</keyword>
<keyword evidence="5" id="KW-0694">RNA-binding</keyword>
<protein>
    <recommendedName>
        <fullName evidence="1 9">Tyrosine--tRNA ligase</fullName>
        <ecNumber evidence="1 9">6.1.1.1</ecNumber>
    </recommendedName>
</protein>
<evidence type="ECO:0000256" key="3">
    <source>
        <dbReference type="ARBA" id="ARBA00022741"/>
    </source>
</evidence>
<dbReference type="InterPro" id="IPR014729">
    <property type="entry name" value="Rossmann-like_a/b/a_fold"/>
</dbReference>
<dbReference type="SUPFAM" id="SSF52374">
    <property type="entry name" value="Nucleotidylyl transferase"/>
    <property type="match status" value="1"/>
</dbReference>
<evidence type="ECO:0000256" key="9">
    <source>
        <dbReference type="NCBIfam" id="TIGR00234"/>
    </source>
</evidence>
<dbReference type="PANTHER" id="PTHR11766">
    <property type="entry name" value="TYROSYL-TRNA SYNTHETASE"/>
    <property type="match status" value="1"/>
</dbReference>
<dbReference type="Gene3D" id="3.40.50.620">
    <property type="entry name" value="HUPs"/>
    <property type="match status" value="1"/>
</dbReference>
<dbReference type="InterPro" id="IPR002305">
    <property type="entry name" value="aa-tRNA-synth_Ic"/>
</dbReference>
<dbReference type="EC" id="6.1.1.1" evidence="1 9"/>
<dbReference type="PANTHER" id="PTHR11766:SF1">
    <property type="entry name" value="TYROSINE--TRNA LIGASE"/>
    <property type="match status" value="1"/>
</dbReference>
<dbReference type="InterPro" id="IPR001412">
    <property type="entry name" value="aa-tRNA-synth_I_CS"/>
</dbReference>
<reference evidence="12 13" key="1">
    <citation type="journal article" date="2016" name="Nat. Commun.">
        <title>Thousands of microbial genomes shed light on interconnected biogeochemical processes in an aquifer system.</title>
        <authorList>
            <person name="Anantharaman K."/>
            <person name="Brown C.T."/>
            <person name="Hug L.A."/>
            <person name="Sharon I."/>
            <person name="Castelle C.J."/>
            <person name="Probst A.J."/>
            <person name="Thomas B.C."/>
            <person name="Singh A."/>
            <person name="Wilkins M.J."/>
            <person name="Karaoz U."/>
            <person name="Brodie E.L."/>
            <person name="Williams K.H."/>
            <person name="Hubbard S.S."/>
            <person name="Banfield J.F."/>
        </authorList>
    </citation>
    <scope>NUCLEOTIDE SEQUENCE [LARGE SCALE GENOMIC DNA]</scope>
</reference>
<dbReference type="PROSITE" id="PS00178">
    <property type="entry name" value="AA_TRNA_LIGASE_I"/>
    <property type="match status" value="1"/>
</dbReference>
<evidence type="ECO:0000256" key="1">
    <source>
        <dbReference type="ARBA" id="ARBA00013160"/>
    </source>
</evidence>
<dbReference type="CDD" id="cd00805">
    <property type="entry name" value="TyrRS_core"/>
    <property type="match status" value="1"/>
</dbReference>
<dbReference type="Gene3D" id="3.10.290.10">
    <property type="entry name" value="RNA-binding S4 domain"/>
    <property type="match status" value="1"/>
</dbReference>
<dbReference type="SUPFAM" id="SSF55174">
    <property type="entry name" value="Alpha-L RNA-binding motif"/>
    <property type="match status" value="1"/>
</dbReference>
<dbReference type="InterPro" id="IPR054608">
    <property type="entry name" value="SYY-like_C"/>
</dbReference>
<evidence type="ECO:0000256" key="2">
    <source>
        <dbReference type="ARBA" id="ARBA00022598"/>
    </source>
</evidence>
<dbReference type="AlphaFoldDB" id="A0A1G2JC37"/>
<dbReference type="Gene3D" id="1.10.240.10">
    <property type="entry name" value="Tyrosyl-Transfer RNA Synthetase"/>
    <property type="match status" value="1"/>
</dbReference>
<name>A0A1G2JC37_9BACT</name>
<dbReference type="PRINTS" id="PR01040">
    <property type="entry name" value="TRNASYNTHTYR"/>
</dbReference>
<evidence type="ECO:0000313" key="13">
    <source>
        <dbReference type="Proteomes" id="UP000177751"/>
    </source>
</evidence>
<evidence type="ECO:0000256" key="6">
    <source>
        <dbReference type="ARBA" id="ARBA00022917"/>
    </source>
</evidence>
<accession>A0A1G2JC37</accession>
<dbReference type="NCBIfam" id="TIGR00234">
    <property type="entry name" value="tyrS"/>
    <property type="match status" value="1"/>
</dbReference>
<dbReference type="EMBL" id="MHPP01000014">
    <property type="protein sequence ID" value="OGZ84689.1"/>
    <property type="molecule type" value="Genomic_DNA"/>
</dbReference>
<organism evidence="12 13">
    <name type="scientific">Candidatus Staskawiczbacteria bacterium RIFOXYC1_FULL_38_18</name>
    <dbReference type="NCBI Taxonomy" id="1802229"/>
    <lineage>
        <taxon>Bacteria</taxon>
        <taxon>Candidatus Staskawicziibacteriota</taxon>
    </lineage>
</organism>
<sequence>MIETNPQKIEEILTRGVEEIIVKDDLKKRLLSGKKIKLYFGVDPTGADLHIGHAVQLWKLRDFQELGHDVILLIGDFTARIGDPSGKDALRKPLSEKEVKENFKTYKKQASKILNFSKVKIQYNSSWLSKLKFADILKLASNFTVQQMIQREMFQKRLSANMPISLQEFMYPLMQGYDSVAMDVDLEIGGNDQMFNMLAGRTLQKIYNNKDKSILTTKLLLGSDGRKMSKTYNNFVAIEDAPNDMFGKIMSMSDNLIDEYLELATRLSVEEIKETKKLSNPRDQKARLAREIVKMYHEEKEAVKAEEEFNKIFRNKELPSDMPIFEVTENNYAILDLMLDAKLAVSKNEAKRLVEQNAVEIIIGDKKQKIIDWKAEVNIEDGMIIKVGNRRFVKIIKK</sequence>
<dbReference type="Proteomes" id="UP000177751">
    <property type="component" value="Unassembled WGS sequence"/>
</dbReference>
<dbReference type="InterPro" id="IPR024088">
    <property type="entry name" value="Tyr-tRNA-ligase_bac-type"/>
</dbReference>
<gene>
    <name evidence="12" type="ORF">A2401_01415</name>
</gene>
<dbReference type="GO" id="GO:0005829">
    <property type="term" value="C:cytosol"/>
    <property type="evidence" value="ECO:0007669"/>
    <property type="project" value="TreeGrafter"/>
</dbReference>
<evidence type="ECO:0000256" key="5">
    <source>
        <dbReference type="ARBA" id="ARBA00022884"/>
    </source>
</evidence>
<evidence type="ECO:0000256" key="4">
    <source>
        <dbReference type="ARBA" id="ARBA00022840"/>
    </source>
</evidence>
<keyword evidence="4 10" id="KW-0067">ATP-binding</keyword>
<dbReference type="GO" id="GO:0006437">
    <property type="term" value="P:tyrosyl-tRNA aminoacylation"/>
    <property type="evidence" value="ECO:0007669"/>
    <property type="project" value="UniProtKB-UniRule"/>
</dbReference>
<keyword evidence="7 10" id="KW-0030">Aminoacyl-tRNA synthetase</keyword>
<evidence type="ECO:0000313" key="12">
    <source>
        <dbReference type="EMBL" id="OGZ84689.1"/>
    </source>
</evidence>
<feature type="domain" description="Tyrosine--tRNA ligase SYY-like C-terminal" evidence="11">
    <location>
        <begin position="318"/>
        <end position="369"/>
    </location>
</feature>
<dbReference type="Pfam" id="PF22421">
    <property type="entry name" value="SYY_C-terminal"/>
    <property type="match status" value="1"/>
</dbReference>
<keyword evidence="3 10" id="KW-0547">Nucleotide-binding</keyword>
<dbReference type="Pfam" id="PF00579">
    <property type="entry name" value="tRNA-synt_1b"/>
    <property type="match status" value="1"/>
</dbReference>
<evidence type="ECO:0000259" key="11">
    <source>
        <dbReference type="Pfam" id="PF22421"/>
    </source>
</evidence>
<dbReference type="GO" id="GO:0004831">
    <property type="term" value="F:tyrosine-tRNA ligase activity"/>
    <property type="evidence" value="ECO:0007669"/>
    <property type="project" value="UniProtKB-UniRule"/>
</dbReference>
<comment type="catalytic activity">
    <reaction evidence="8">
        <text>tRNA(Tyr) + L-tyrosine + ATP = L-tyrosyl-tRNA(Tyr) + AMP + diphosphate + H(+)</text>
        <dbReference type="Rhea" id="RHEA:10220"/>
        <dbReference type="Rhea" id="RHEA-COMP:9706"/>
        <dbReference type="Rhea" id="RHEA-COMP:9707"/>
        <dbReference type="ChEBI" id="CHEBI:15378"/>
        <dbReference type="ChEBI" id="CHEBI:30616"/>
        <dbReference type="ChEBI" id="CHEBI:33019"/>
        <dbReference type="ChEBI" id="CHEBI:58315"/>
        <dbReference type="ChEBI" id="CHEBI:78442"/>
        <dbReference type="ChEBI" id="CHEBI:78536"/>
        <dbReference type="ChEBI" id="CHEBI:456215"/>
        <dbReference type="EC" id="6.1.1.1"/>
    </reaction>
</comment>
<dbReference type="STRING" id="1802229.A2401_01415"/>
<keyword evidence="2 10" id="KW-0436">Ligase</keyword>
<evidence type="ECO:0000256" key="8">
    <source>
        <dbReference type="ARBA" id="ARBA00048248"/>
    </source>
</evidence>
<evidence type="ECO:0000256" key="10">
    <source>
        <dbReference type="RuleBase" id="RU363036"/>
    </source>
</evidence>
<comment type="caution">
    <text evidence="12">The sequence shown here is derived from an EMBL/GenBank/DDBJ whole genome shotgun (WGS) entry which is preliminary data.</text>
</comment>
<dbReference type="GO" id="GO:0003723">
    <property type="term" value="F:RNA binding"/>
    <property type="evidence" value="ECO:0007669"/>
    <property type="project" value="UniProtKB-KW"/>
</dbReference>
<dbReference type="InterPro" id="IPR036986">
    <property type="entry name" value="S4_RNA-bd_sf"/>
</dbReference>